<feature type="region of interest" description="Disordered" evidence="1">
    <location>
        <begin position="1"/>
        <end position="78"/>
    </location>
</feature>
<feature type="compositionally biased region" description="Low complexity" evidence="1">
    <location>
        <begin position="57"/>
        <end position="78"/>
    </location>
</feature>
<dbReference type="InterPro" id="IPR042070">
    <property type="entry name" value="PucR_C-HTH_sf"/>
</dbReference>
<dbReference type="EMBL" id="JAGSMN010000863">
    <property type="protein sequence ID" value="MBR7677209.1"/>
    <property type="molecule type" value="Genomic_DNA"/>
</dbReference>
<comment type="caution">
    <text evidence="3">The sequence shown here is derived from an EMBL/GenBank/DDBJ whole genome shotgun (WGS) entry which is preliminary data.</text>
</comment>
<evidence type="ECO:0000256" key="1">
    <source>
        <dbReference type="SAM" id="MobiDB-lite"/>
    </source>
</evidence>
<reference evidence="3" key="1">
    <citation type="submission" date="2021-04" db="EMBL/GenBank/DDBJ databases">
        <title>Sequencing of actinobacteria type strains.</title>
        <authorList>
            <person name="Nguyen G.-S."/>
            <person name="Wentzel A."/>
        </authorList>
    </citation>
    <scope>NUCLEOTIDE SEQUENCE</scope>
    <source>
        <strain evidence="3">DSM 42095</strain>
    </source>
</reference>
<organism evidence="3 4">
    <name type="scientific">Streptomyces daliensis</name>
    <dbReference type="NCBI Taxonomy" id="299421"/>
    <lineage>
        <taxon>Bacteria</taxon>
        <taxon>Bacillati</taxon>
        <taxon>Actinomycetota</taxon>
        <taxon>Actinomycetes</taxon>
        <taxon>Kitasatosporales</taxon>
        <taxon>Streptomycetaceae</taxon>
        <taxon>Streptomyces</taxon>
    </lineage>
</organism>
<gene>
    <name evidence="3" type="ORF">KDA82_30285</name>
</gene>
<dbReference type="Gene3D" id="1.10.10.2840">
    <property type="entry name" value="PucR C-terminal helix-turn-helix domain"/>
    <property type="match status" value="1"/>
</dbReference>
<dbReference type="PANTHER" id="PTHR33744">
    <property type="entry name" value="CARBOHYDRATE DIACID REGULATOR"/>
    <property type="match status" value="1"/>
</dbReference>
<evidence type="ECO:0000313" key="3">
    <source>
        <dbReference type="EMBL" id="MBR7677209.1"/>
    </source>
</evidence>
<dbReference type="InterPro" id="IPR051448">
    <property type="entry name" value="CdaR-like_regulators"/>
</dbReference>
<dbReference type="SUPFAM" id="SSF46689">
    <property type="entry name" value="Homeodomain-like"/>
    <property type="match status" value="1"/>
</dbReference>
<evidence type="ECO:0000313" key="4">
    <source>
        <dbReference type="Proteomes" id="UP000675554"/>
    </source>
</evidence>
<dbReference type="InterPro" id="IPR009057">
    <property type="entry name" value="Homeodomain-like_sf"/>
</dbReference>
<accession>A0A8T4IYJ3</accession>
<evidence type="ECO:0000259" key="2">
    <source>
        <dbReference type="Pfam" id="PF13556"/>
    </source>
</evidence>
<dbReference type="Proteomes" id="UP000675554">
    <property type="component" value="Unassembled WGS sequence"/>
</dbReference>
<dbReference type="PANTHER" id="PTHR33744:SF17">
    <property type="entry name" value="CONSERVED PROTEIN"/>
    <property type="match status" value="1"/>
</dbReference>
<proteinExistence type="predicted"/>
<keyword evidence="4" id="KW-1185">Reference proteome</keyword>
<dbReference type="AlphaFoldDB" id="A0A8T4IYJ3"/>
<name>A0A8T4IYJ3_9ACTN</name>
<feature type="domain" description="PucR C-terminal helix-turn-helix" evidence="2">
    <location>
        <begin position="151"/>
        <end position="208"/>
    </location>
</feature>
<dbReference type="InterPro" id="IPR025736">
    <property type="entry name" value="PucR_C-HTH_dom"/>
</dbReference>
<protein>
    <submittedName>
        <fullName evidence="3">Helix-turn-helix domain-containing protein</fullName>
    </submittedName>
</protein>
<dbReference type="Pfam" id="PF13556">
    <property type="entry name" value="HTH_30"/>
    <property type="match status" value="1"/>
</dbReference>
<sequence>MCGARRGHGLPPCGGQLGEPGAGRADPGARARRTRRARPAPAPRVRAQQPLCRRAGRAQAVGGAQPHEHGATGATGASAGISASRTGLAQLPAAWREAVAAARAAHAEPSLGAPAEWASIGPYRLLTALPPGGVPDPAVRELLRPAHREMARTAEVYLDCAGQAGRTAAALGIHRQTLYYRLSRVEQLTGLDLDDGEHRLLLHMALKAARM</sequence>